<reference evidence="1 2" key="1">
    <citation type="submission" date="2015-07" db="EMBL/GenBank/DDBJ databases">
        <title>The genome of Dufourea novaeangliae.</title>
        <authorList>
            <person name="Pan H."/>
            <person name="Kapheim K."/>
        </authorList>
    </citation>
    <scope>NUCLEOTIDE SEQUENCE [LARGE SCALE GENOMIC DNA]</scope>
    <source>
        <strain evidence="1">0120121106</strain>
        <tissue evidence="1">Whole body</tissue>
    </source>
</reference>
<dbReference type="OrthoDB" id="8195095at2759"/>
<dbReference type="Proteomes" id="UP000076502">
    <property type="component" value="Unassembled WGS sequence"/>
</dbReference>
<organism evidence="1 2">
    <name type="scientific">Dufourea novaeangliae</name>
    <name type="common">Sweat bee</name>
    <dbReference type="NCBI Taxonomy" id="178035"/>
    <lineage>
        <taxon>Eukaryota</taxon>
        <taxon>Metazoa</taxon>
        <taxon>Ecdysozoa</taxon>
        <taxon>Arthropoda</taxon>
        <taxon>Hexapoda</taxon>
        <taxon>Insecta</taxon>
        <taxon>Pterygota</taxon>
        <taxon>Neoptera</taxon>
        <taxon>Endopterygota</taxon>
        <taxon>Hymenoptera</taxon>
        <taxon>Apocrita</taxon>
        <taxon>Aculeata</taxon>
        <taxon>Apoidea</taxon>
        <taxon>Anthophila</taxon>
        <taxon>Halictidae</taxon>
        <taxon>Rophitinae</taxon>
        <taxon>Dufourea</taxon>
    </lineage>
</organism>
<proteinExistence type="predicted"/>
<dbReference type="AlphaFoldDB" id="A0A154NXP5"/>
<name>A0A154NXP5_DUFNO</name>
<evidence type="ECO:0000313" key="2">
    <source>
        <dbReference type="Proteomes" id="UP000076502"/>
    </source>
</evidence>
<dbReference type="EMBL" id="KQ434778">
    <property type="protein sequence ID" value="KZC04387.1"/>
    <property type="molecule type" value="Genomic_DNA"/>
</dbReference>
<evidence type="ECO:0000313" key="1">
    <source>
        <dbReference type="EMBL" id="KZC04387.1"/>
    </source>
</evidence>
<keyword evidence="2" id="KW-1185">Reference proteome</keyword>
<gene>
    <name evidence="1" type="ORF">WN55_02749</name>
</gene>
<protein>
    <submittedName>
        <fullName evidence="1">Uncharacterized protein</fullName>
    </submittedName>
</protein>
<accession>A0A154NXP5</accession>
<sequence length="403" mass="46139">MNEYAEAISFANCYFALVDGLASGLDSHLAENVVLDWFGRTVTGRRNVTAFMEAHKVNSRHMFRTIMPCTSIGYQRKPSNRKRVCSYRNDKESFNTDNEDGRLEGQTVFQETCMSAADDVITDINQNEIDPKKITAMDIDKMSYCLDEGDLSNLFKLEISSTNIEEIEQSINRIKLEEEMAPTVKAIKRERGQGDGPVVVETSSVKYVEADGEIEFSRRVWKQGKGAWNAYISARSNVHTWRRSCKLQIAYSTLTDQPTLEPSRKSRNSATLYDQPKARLFSLGEINEITNRLVPNTNDFGGFLKDVDFFEDRKDFLASLGTEIAIKDPLNPVLKPHYVRNKLVFDKPCVNHDDQNDRNKKKFVFNYQIHLIIYEGTNKCKVNLLPDFEETKMSKETKIEEAN</sequence>